<evidence type="ECO:0000256" key="1">
    <source>
        <dbReference type="ARBA" id="ARBA00000085"/>
    </source>
</evidence>
<evidence type="ECO:0000256" key="13">
    <source>
        <dbReference type="ARBA" id="ARBA00023136"/>
    </source>
</evidence>
<keyword evidence="4" id="KW-1003">Cell membrane</keyword>
<dbReference type="PANTHER" id="PTHR34220:SF7">
    <property type="entry name" value="SENSOR HISTIDINE KINASE YPDA"/>
    <property type="match status" value="1"/>
</dbReference>
<keyword evidence="12" id="KW-0902">Two-component regulatory system</keyword>
<keyword evidence="8" id="KW-0547">Nucleotide-binding</keyword>
<dbReference type="PROSITE" id="PS50109">
    <property type="entry name" value="HIS_KIN"/>
    <property type="match status" value="1"/>
</dbReference>
<dbReference type="Pfam" id="PF02743">
    <property type="entry name" value="dCache_1"/>
    <property type="match status" value="1"/>
</dbReference>
<evidence type="ECO:0000256" key="8">
    <source>
        <dbReference type="ARBA" id="ARBA00022741"/>
    </source>
</evidence>
<feature type="domain" description="Histidine kinase" evidence="15">
    <location>
        <begin position="500"/>
        <end position="612"/>
    </location>
</feature>
<keyword evidence="6" id="KW-0808">Transferase</keyword>
<dbReference type="CDD" id="cd06225">
    <property type="entry name" value="HAMP"/>
    <property type="match status" value="1"/>
</dbReference>
<dbReference type="InterPro" id="IPR003660">
    <property type="entry name" value="HAMP_dom"/>
</dbReference>
<evidence type="ECO:0000256" key="12">
    <source>
        <dbReference type="ARBA" id="ARBA00023012"/>
    </source>
</evidence>
<comment type="caution">
    <text evidence="17">The sequence shown here is derived from an EMBL/GenBank/DDBJ whole genome shotgun (WGS) entry which is preliminary data.</text>
</comment>
<evidence type="ECO:0000256" key="3">
    <source>
        <dbReference type="ARBA" id="ARBA00012438"/>
    </source>
</evidence>
<comment type="subcellular location">
    <subcellularLocation>
        <location evidence="2">Cell membrane</location>
        <topology evidence="2">Multi-pass membrane protein</topology>
    </subcellularLocation>
</comment>
<evidence type="ECO:0000256" key="9">
    <source>
        <dbReference type="ARBA" id="ARBA00022777"/>
    </source>
</evidence>
<keyword evidence="9" id="KW-0418">Kinase</keyword>
<evidence type="ECO:0000259" key="16">
    <source>
        <dbReference type="PROSITE" id="PS50885"/>
    </source>
</evidence>
<dbReference type="EMBL" id="WHNY01000036">
    <property type="protein sequence ID" value="NOU64644.1"/>
    <property type="molecule type" value="Genomic_DNA"/>
</dbReference>
<dbReference type="Gene3D" id="6.10.340.10">
    <property type="match status" value="1"/>
</dbReference>
<dbReference type="SMART" id="SM00304">
    <property type="entry name" value="HAMP"/>
    <property type="match status" value="1"/>
</dbReference>
<dbReference type="PANTHER" id="PTHR34220">
    <property type="entry name" value="SENSOR HISTIDINE KINASE YPDA"/>
    <property type="match status" value="1"/>
</dbReference>
<evidence type="ECO:0000256" key="11">
    <source>
        <dbReference type="ARBA" id="ARBA00022989"/>
    </source>
</evidence>
<feature type="transmembrane region" description="Helical" evidence="14">
    <location>
        <begin position="29"/>
        <end position="52"/>
    </location>
</feature>
<protein>
    <recommendedName>
        <fullName evidence="3">histidine kinase</fullName>
        <ecNumber evidence="3">2.7.13.3</ecNumber>
    </recommendedName>
</protein>
<accession>A0ABX1X8J3</accession>
<dbReference type="EC" id="2.7.13.3" evidence="3"/>
<evidence type="ECO:0000256" key="4">
    <source>
        <dbReference type="ARBA" id="ARBA00022475"/>
    </source>
</evidence>
<reference evidence="17 18" key="1">
    <citation type="submission" date="2019-10" db="EMBL/GenBank/DDBJ databases">
        <title>Description of Paenibacillus humi sp. nov.</title>
        <authorList>
            <person name="Carlier A."/>
            <person name="Qi S."/>
        </authorList>
    </citation>
    <scope>NUCLEOTIDE SEQUENCE [LARGE SCALE GENOMIC DNA]</scope>
    <source>
        <strain evidence="17 18">LMG 31461</strain>
    </source>
</reference>
<evidence type="ECO:0000256" key="7">
    <source>
        <dbReference type="ARBA" id="ARBA00022692"/>
    </source>
</evidence>
<dbReference type="Pfam" id="PF00672">
    <property type="entry name" value="HAMP"/>
    <property type="match status" value="1"/>
</dbReference>
<evidence type="ECO:0000313" key="18">
    <source>
        <dbReference type="Proteomes" id="UP000653578"/>
    </source>
</evidence>
<evidence type="ECO:0000256" key="14">
    <source>
        <dbReference type="SAM" id="Phobius"/>
    </source>
</evidence>
<dbReference type="InterPro" id="IPR050640">
    <property type="entry name" value="Bact_2-comp_sensor_kinase"/>
</dbReference>
<sequence length="619" mass="70739">MNTENRWVYKRMRKTFADFHFRFSIKAKLTFAFLFLGLLTILLMGFLSYTYYSGGIKRDFYRISQEATLRLNHHIDFYIYQLGKSTSSVAKDELIQQWMKQGQSHSLKEKVDVQNVLRRSVALNYPEIAGMFLLTPDGRTLAMSNLSLTSEEVFNDEPWSYDGFQEKTVVIPTHTVKYITGDVRVLSLELPIYSIENMDFLGKLVIDFYLDEINRTFEKAALAPKGRFFIISEEDSIVYYPEYSWLGVDRKLTELGKLDLSVNESASIQEWEGRKTLVAVTKSETTGWSFVSTVPFAEMASATKNTPNAMIAAFLIIALGIVLTVPFLSSIFVRPILHLSKVMSNVERGDLNVRAVYVSGHDEFQYLNRSFNMMVDQIQELIETVSTLKYKEVSLQLREKEAMVKALQTQINPHFLYNSLDIIKSMAYLEDMPEIVNMARSLADFYRYTAKDTDSMVKLEDELTQLKHYLSIIHVRFPGTFRSQFSLNDQFMKCLIPKLIIQPLVENAVKYAIEPKAGKGSIIVNAFNDLTDLVIEVADNGPGIRPDRLAEIKSMLTQLSENAQLGYGRQQSLGIANVHARIVLQYGSQYGVRMDSFESRGTVVSIRLPLNMLQIHSDK</sequence>
<keyword evidence="13 14" id="KW-0472">Membrane</keyword>
<feature type="domain" description="HAMP" evidence="16">
    <location>
        <begin position="330"/>
        <end position="383"/>
    </location>
</feature>
<dbReference type="SMART" id="SM00387">
    <property type="entry name" value="HATPase_c"/>
    <property type="match status" value="1"/>
</dbReference>
<evidence type="ECO:0000256" key="5">
    <source>
        <dbReference type="ARBA" id="ARBA00022553"/>
    </source>
</evidence>
<dbReference type="InterPro" id="IPR036890">
    <property type="entry name" value="HATPase_C_sf"/>
</dbReference>
<organism evidence="17 18">
    <name type="scientific">Paenibacillus plantarum</name>
    <dbReference type="NCBI Taxonomy" id="2654975"/>
    <lineage>
        <taxon>Bacteria</taxon>
        <taxon>Bacillati</taxon>
        <taxon>Bacillota</taxon>
        <taxon>Bacilli</taxon>
        <taxon>Bacillales</taxon>
        <taxon>Paenibacillaceae</taxon>
        <taxon>Paenibacillus</taxon>
    </lineage>
</organism>
<proteinExistence type="predicted"/>
<evidence type="ECO:0000256" key="10">
    <source>
        <dbReference type="ARBA" id="ARBA00022840"/>
    </source>
</evidence>
<keyword evidence="10" id="KW-0067">ATP-binding</keyword>
<dbReference type="PROSITE" id="PS50885">
    <property type="entry name" value="HAMP"/>
    <property type="match status" value="1"/>
</dbReference>
<dbReference type="InterPro" id="IPR003594">
    <property type="entry name" value="HATPase_dom"/>
</dbReference>
<dbReference type="InterPro" id="IPR033479">
    <property type="entry name" value="dCache_1"/>
</dbReference>
<dbReference type="InterPro" id="IPR010559">
    <property type="entry name" value="Sig_transdc_His_kin_internal"/>
</dbReference>
<dbReference type="Gene3D" id="3.30.450.20">
    <property type="entry name" value="PAS domain"/>
    <property type="match status" value="1"/>
</dbReference>
<evidence type="ECO:0000256" key="6">
    <source>
        <dbReference type="ARBA" id="ARBA00022679"/>
    </source>
</evidence>
<evidence type="ECO:0000256" key="2">
    <source>
        <dbReference type="ARBA" id="ARBA00004651"/>
    </source>
</evidence>
<dbReference type="Pfam" id="PF02518">
    <property type="entry name" value="HATPase_c"/>
    <property type="match status" value="1"/>
</dbReference>
<name>A0ABX1X8J3_9BACL</name>
<keyword evidence="7 14" id="KW-0812">Transmembrane</keyword>
<dbReference type="SUPFAM" id="SSF158472">
    <property type="entry name" value="HAMP domain-like"/>
    <property type="match status" value="1"/>
</dbReference>
<keyword evidence="5" id="KW-0597">Phosphoprotein</keyword>
<dbReference type="InterPro" id="IPR005467">
    <property type="entry name" value="His_kinase_dom"/>
</dbReference>
<dbReference type="Proteomes" id="UP000653578">
    <property type="component" value="Unassembled WGS sequence"/>
</dbReference>
<gene>
    <name evidence="17" type="ORF">GC096_11445</name>
</gene>
<evidence type="ECO:0000259" key="15">
    <source>
        <dbReference type="PROSITE" id="PS50109"/>
    </source>
</evidence>
<dbReference type="SUPFAM" id="SSF55874">
    <property type="entry name" value="ATPase domain of HSP90 chaperone/DNA topoisomerase II/histidine kinase"/>
    <property type="match status" value="1"/>
</dbReference>
<dbReference type="Pfam" id="PF06580">
    <property type="entry name" value="His_kinase"/>
    <property type="match status" value="1"/>
</dbReference>
<keyword evidence="18" id="KW-1185">Reference proteome</keyword>
<evidence type="ECO:0000313" key="17">
    <source>
        <dbReference type="EMBL" id="NOU64644.1"/>
    </source>
</evidence>
<dbReference type="Gene3D" id="3.30.565.10">
    <property type="entry name" value="Histidine kinase-like ATPase, C-terminal domain"/>
    <property type="match status" value="1"/>
</dbReference>
<feature type="transmembrane region" description="Helical" evidence="14">
    <location>
        <begin position="309"/>
        <end position="333"/>
    </location>
</feature>
<keyword evidence="11 14" id="KW-1133">Transmembrane helix</keyword>
<comment type="catalytic activity">
    <reaction evidence="1">
        <text>ATP + protein L-histidine = ADP + protein N-phospho-L-histidine.</text>
        <dbReference type="EC" id="2.7.13.3"/>
    </reaction>
</comment>